<name>A0ABY4AD66_9BURK</name>
<feature type="chain" id="PRO_5047075669" evidence="2">
    <location>
        <begin position="27"/>
        <end position="226"/>
    </location>
</feature>
<gene>
    <name evidence="3" type="ORF">INH39_07395</name>
</gene>
<dbReference type="Proteomes" id="UP000831532">
    <property type="component" value="Chromosome"/>
</dbReference>
<dbReference type="Gene3D" id="2.40.160.20">
    <property type="match status" value="1"/>
</dbReference>
<accession>A0ABY4AD66</accession>
<dbReference type="RefSeq" id="WP_243492640.1">
    <property type="nucleotide sequence ID" value="NZ_CP063361.1"/>
</dbReference>
<evidence type="ECO:0000256" key="1">
    <source>
        <dbReference type="ARBA" id="ARBA00004442"/>
    </source>
</evidence>
<sequence>MKLRMSSVGKAVAAAAVMALASGASAQSAGQWTAKVGVAEITPKVKSGDVSAPALPGTKADIGSDTKPVFSFSYSLTDNVSAELDLGMPFKHTLYGDGAIKGTGKLGTVKALPPTFLVQYRFFKPEAMLRPYVGAGVTYAYFAKETGSGQLTAISDIGGPATTFKVKNKLATSLQAGLVYNINERWFADVAYIKSFLKTKVDFSSGQTQDITLDPQVISVGIGYKF</sequence>
<dbReference type="PANTHER" id="PTHR36920">
    <property type="match status" value="1"/>
</dbReference>
<proteinExistence type="predicted"/>
<dbReference type="EMBL" id="CP063361">
    <property type="protein sequence ID" value="UOD31511.1"/>
    <property type="molecule type" value="Genomic_DNA"/>
</dbReference>
<reference evidence="3 4" key="1">
    <citation type="submission" date="2020-10" db="EMBL/GenBank/DDBJ databases">
        <title>Genome analysis of Massilia species.</title>
        <authorList>
            <person name="Jung D.-H."/>
        </authorList>
    </citation>
    <scope>NUCLEOTIDE SEQUENCE [LARGE SCALE GENOMIC DNA]</scope>
    <source>
        <strain evidence="4">sipir</strain>
    </source>
</reference>
<evidence type="ECO:0000313" key="4">
    <source>
        <dbReference type="Proteomes" id="UP000831532"/>
    </source>
</evidence>
<dbReference type="InterPro" id="IPR011250">
    <property type="entry name" value="OMP/PagP_B-barrel"/>
</dbReference>
<evidence type="ECO:0000256" key="2">
    <source>
        <dbReference type="SAM" id="SignalP"/>
    </source>
</evidence>
<keyword evidence="4" id="KW-1185">Reference proteome</keyword>
<comment type="subcellular location">
    <subcellularLocation>
        <location evidence="1">Cell outer membrane</location>
    </subcellularLocation>
</comment>
<organism evidence="3 4">
    <name type="scientific">Massilia violaceinigra</name>
    <dbReference type="NCBI Taxonomy" id="2045208"/>
    <lineage>
        <taxon>Bacteria</taxon>
        <taxon>Pseudomonadati</taxon>
        <taxon>Pseudomonadota</taxon>
        <taxon>Betaproteobacteria</taxon>
        <taxon>Burkholderiales</taxon>
        <taxon>Oxalobacteraceae</taxon>
        <taxon>Telluria group</taxon>
        <taxon>Massilia</taxon>
    </lineage>
</organism>
<dbReference type="InterPro" id="IPR005618">
    <property type="entry name" value="OMPW"/>
</dbReference>
<evidence type="ECO:0000313" key="3">
    <source>
        <dbReference type="EMBL" id="UOD31511.1"/>
    </source>
</evidence>
<dbReference type="PANTHER" id="PTHR36920:SF1">
    <property type="entry name" value="OUTER MEMBRANE PROTEIN W"/>
    <property type="match status" value="1"/>
</dbReference>
<keyword evidence="2" id="KW-0732">Signal</keyword>
<feature type="signal peptide" evidence="2">
    <location>
        <begin position="1"/>
        <end position="26"/>
    </location>
</feature>
<dbReference type="SUPFAM" id="SSF56925">
    <property type="entry name" value="OMPA-like"/>
    <property type="match status" value="1"/>
</dbReference>
<dbReference type="Pfam" id="PF03922">
    <property type="entry name" value="OmpW"/>
    <property type="match status" value="1"/>
</dbReference>
<protein>
    <submittedName>
        <fullName evidence="3">OmpW family protein</fullName>
    </submittedName>
</protein>